<comment type="caution">
    <text evidence="8">The sequence shown here is derived from an EMBL/GenBank/DDBJ whole genome shotgun (WGS) entry which is preliminary data.</text>
</comment>
<evidence type="ECO:0000256" key="7">
    <source>
        <dbReference type="ARBA" id="ARBA00093797"/>
    </source>
</evidence>
<evidence type="ECO:0000256" key="5">
    <source>
        <dbReference type="ARBA" id="ARBA00093765"/>
    </source>
</evidence>
<organism evidence="8 9">
    <name type="scientific">Fictibacillus barbaricus</name>
    <dbReference type="NCBI Taxonomy" id="182136"/>
    <lineage>
        <taxon>Bacteria</taxon>
        <taxon>Bacillati</taxon>
        <taxon>Bacillota</taxon>
        <taxon>Bacilli</taxon>
        <taxon>Bacillales</taxon>
        <taxon>Fictibacillaceae</taxon>
        <taxon>Fictibacillus</taxon>
    </lineage>
</organism>
<dbReference type="RefSeq" id="WP_310258619.1">
    <property type="nucleotide sequence ID" value="NZ_JAVDWA010000003.1"/>
</dbReference>
<evidence type="ECO:0000256" key="3">
    <source>
        <dbReference type="ARBA" id="ARBA00022795"/>
    </source>
</evidence>
<evidence type="ECO:0000313" key="8">
    <source>
        <dbReference type="EMBL" id="MDR7073131.1"/>
    </source>
</evidence>
<dbReference type="EMBL" id="JAVDWA010000003">
    <property type="protein sequence ID" value="MDR7073131.1"/>
    <property type="molecule type" value="Genomic_DNA"/>
</dbReference>
<name>A0ABU1U148_9BACL</name>
<protein>
    <recommendedName>
        <fullName evidence="7">Flagellar protein FliT</fullName>
    </recommendedName>
</protein>
<keyword evidence="8" id="KW-0969">Cilium</keyword>
<evidence type="ECO:0000256" key="1">
    <source>
        <dbReference type="ARBA" id="ARBA00004514"/>
    </source>
</evidence>
<sequence>MSAVKILLEITKNLHEHVSSGLPKEDREPYIERLNELLEQRQVIVDKMPESYSTDEQQMGKTIVKLNDTIEPLLTLQFEQIKQNLTLMKKKKEKNVQYANPYHSVSSDGMFFDKKK</sequence>
<dbReference type="InterPro" id="IPR008622">
    <property type="entry name" value="FliT"/>
</dbReference>
<evidence type="ECO:0000256" key="2">
    <source>
        <dbReference type="ARBA" id="ARBA00022490"/>
    </source>
</evidence>
<dbReference type="Proteomes" id="UP001258181">
    <property type="component" value="Unassembled WGS sequence"/>
</dbReference>
<comment type="subcellular location">
    <subcellularLocation>
        <location evidence="1">Cytoplasm</location>
        <location evidence="1">Cytosol</location>
    </subcellularLocation>
</comment>
<keyword evidence="8" id="KW-0966">Cell projection</keyword>
<proteinExistence type="inferred from homology"/>
<reference evidence="8 9" key="1">
    <citation type="submission" date="2023-07" db="EMBL/GenBank/DDBJ databases">
        <title>Sorghum-associated microbial communities from plants grown in Nebraska, USA.</title>
        <authorList>
            <person name="Schachtman D."/>
        </authorList>
    </citation>
    <scope>NUCLEOTIDE SEQUENCE [LARGE SCALE GENOMIC DNA]</scope>
    <source>
        <strain evidence="8 9">BE211</strain>
    </source>
</reference>
<keyword evidence="8" id="KW-0282">Flagellum</keyword>
<evidence type="ECO:0000256" key="6">
    <source>
        <dbReference type="ARBA" id="ARBA00093785"/>
    </source>
</evidence>
<comment type="function">
    <text evidence="5">May act as an export chaperone for the filament capping protein FliD.</text>
</comment>
<comment type="similarity">
    <text evidence="6">Belongs to the bacillales FliT family.</text>
</comment>
<dbReference type="Pfam" id="PF05400">
    <property type="entry name" value="FliT"/>
    <property type="match status" value="1"/>
</dbReference>
<keyword evidence="2" id="KW-0963">Cytoplasm</keyword>
<accession>A0ABU1U148</accession>
<keyword evidence="4" id="KW-0143">Chaperone</keyword>
<keyword evidence="3" id="KW-1005">Bacterial flagellum biogenesis</keyword>
<gene>
    <name evidence="8" type="ORF">J2X07_002117</name>
</gene>
<evidence type="ECO:0000256" key="4">
    <source>
        <dbReference type="ARBA" id="ARBA00023186"/>
    </source>
</evidence>
<evidence type="ECO:0000313" key="9">
    <source>
        <dbReference type="Proteomes" id="UP001258181"/>
    </source>
</evidence>
<keyword evidence="9" id="KW-1185">Reference proteome</keyword>